<evidence type="ECO:0000256" key="16">
    <source>
        <dbReference type="RuleBase" id="RU000688"/>
    </source>
</evidence>
<evidence type="ECO:0000256" key="5">
    <source>
        <dbReference type="ARBA" id="ARBA00022989"/>
    </source>
</evidence>
<feature type="domain" description="G-protein coupled receptors family 1 profile" evidence="19">
    <location>
        <begin position="87"/>
        <end position="383"/>
    </location>
</feature>
<dbReference type="OrthoDB" id="10037617at2759"/>
<keyword evidence="3" id="KW-1003">Cell membrane</keyword>
<evidence type="ECO:0000313" key="21">
    <source>
        <dbReference type="RefSeq" id="XP_013418686.1"/>
    </source>
</evidence>
<evidence type="ECO:0000256" key="14">
    <source>
        <dbReference type="ARBA" id="ARBA00025402"/>
    </source>
</evidence>
<keyword evidence="8" id="KW-0564">Palmitate</keyword>
<dbReference type="GO" id="GO:0015054">
    <property type="term" value="F:gastrin receptor activity"/>
    <property type="evidence" value="ECO:0007669"/>
    <property type="project" value="InterPro"/>
</dbReference>
<dbReference type="KEGG" id="lak:106179539"/>
<feature type="transmembrane region" description="Helical" evidence="18">
    <location>
        <begin position="108"/>
        <end position="133"/>
    </location>
</feature>
<evidence type="ECO:0000256" key="3">
    <source>
        <dbReference type="ARBA" id="ARBA00022475"/>
    </source>
</evidence>
<gene>
    <name evidence="21" type="primary">LOC106179539</name>
</gene>
<dbReference type="PRINTS" id="PR00237">
    <property type="entry name" value="GPCRRHODOPSN"/>
</dbReference>
<keyword evidence="4 16" id="KW-0812">Transmembrane</keyword>
<dbReference type="GO" id="GO:0008188">
    <property type="term" value="F:neuropeptide receptor activity"/>
    <property type="evidence" value="ECO:0007669"/>
    <property type="project" value="TreeGrafter"/>
</dbReference>
<dbReference type="Pfam" id="PF00001">
    <property type="entry name" value="7tm_1"/>
    <property type="match status" value="1"/>
</dbReference>
<protein>
    <recommendedName>
        <fullName evidence="2">Gastrin/cholecystokinin type B receptor</fullName>
    </recommendedName>
    <alternativeName>
        <fullName evidence="15">Cholecystokinin-2 receptor</fullName>
    </alternativeName>
</protein>
<keyword evidence="11" id="KW-0325">Glycoprotein</keyword>
<dbReference type="PANTHER" id="PTHR24238:SF75">
    <property type="entry name" value="CHOLECYSTOKININ-LIKE RECEPTOR AT 17D1-RELATED"/>
    <property type="match status" value="1"/>
</dbReference>
<dbReference type="STRING" id="7574.A0A1S3K8V1"/>
<dbReference type="RefSeq" id="XP_013418686.1">
    <property type="nucleotide sequence ID" value="XM_013563232.1"/>
</dbReference>
<keyword evidence="5 18" id="KW-1133">Transmembrane helix</keyword>
<evidence type="ECO:0000256" key="7">
    <source>
        <dbReference type="ARBA" id="ARBA00023136"/>
    </source>
</evidence>
<evidence type="ECO:0000256" key="8">
    <source>
        <dbReference type="ARBA" id="ARBA00023139"/>
    </source>
</evidence>
<evidence type="ECO:0000313" key="20">
    <source>
        <dbReference type="Proteomes" id="UP000085678"/>
    </source>
</evidence>
<keyword evidence="7 18" id="KW-0472">Membrane</keyword>
<feature type="transmembrane region" description="Helical" evidence="18">
    <location>
        <begin position="324"/>
        <end position="346"/>
    </location>
</feature>
<evidence type="ECO:0000256" key="6">
    <source>
        <dbReference type="ARBA" id="ARBA00023040"/>
    </source>
</evidence>
<keyword evidence="12 16" id="KW-0807">Transducer</keyword>
<dbReference type="PROSITE" id="PS00237">
    <property type="entry name" value="G_PROTEIN_RECEP_F1_1"/>
    <property type="match status" value="1"/>
</dbReference>
<dbReference type="FunCoup" id="A0A1S3K8V1">
    <property type="interactions" value="115"/>
</dbReference>
<feature type="region of interest" description="Disordered" evidence="17">
    <location>
        <begin position="411"/>
        <end position="433"/>
    </location>
</feature>
<dbReference type="Proteomes" id="UP000085678">
    <property type="component" value="Unplaced"/>
</dbReference>
<keyword evidence="6 16" id="KW-0297">G-protein coupled receptor</keyword>
<dbReference type="SUPFAM" id="SSF81321">
    <property type="entry name" value="Family A G protein-coupled receptor-like"/>
    <property type="match status" value="1"/>
</dbReference>
<feature type="transmembrane region" description="Helical" evidence="18">
    <location>
        <begin position="234"/>
        <end position="258"/>
    </location>
</feature>
<evidence type="ECO:0000256" key="1">
    <source>
        <dbReference type="ARBA" id="ARBA00004651"/>
    </source>
</evidence>
<dbReference type="InterPro" id="IPR000276">
    <property type="entry name" value="GPCR_Rhodpsn"/>
</dbReference>
<evidence type="ECO:0000256" key="10">
    <source>
        <dbReference type="ARBA" id="ARBA00023170"/>
    </source>
</evidence>
<dbReference type="AlphaFoldDB" id="A0A1S3K8V1"/>
<feature type="transmembrane region" description="Helical" evidence="18">
    <location>
        <begin position="366"/>
        <end position="386"/>
    </location>
</feature>
<comment type="similarity">
    <text evidence="16">Belongs to the G-protein coupled receptor 1 family.</text>
</comment>
<dbReference type="Gene3D" id="1.20.1070.10">
    <property type="entry name" value="Rhodopsin 7-helix transmembrane proteins"/>
    <property type="match status" value="1"/>
</dbReference>
<evidence type="ECO:0000256" key="18">
    <source>
        <dbReference type="SAM" id="Phobius"/>
    </source>
</evidence>
<proteinExistence type="inferred from homology"/>
<dbReference type="PANTHER" id="PTHR24238">
    <property type="entry name" value="G-PROTEIN COUPLED RECEPTOR"/>
    <property type="match status" value="1"/>
</dbReference>
<dbReference type="GO" id="GO:0005886">
    <property type="term" value="C:plasma membrane"/>
    <property type="evidence" value="ECO:0007669"/>
    <property type="project" value="UniProtKB-SubCell"/>
</dbReference>
<evidence type="ECO:0000256" key="13">
    <source>
        <dbReference type="ARBA" id="ARBA00023288"/>
    </source>
</evidence>
<name>A0A1S3K8V1_LINAN</name>
<dbReference type="InParanoid" id="A0A1S3K8V1"/>
<dbReference type="PRINTS" id="PR00527">
    <property type="entry name" value="GASTRINR"/>
</dbReference>
<dbReference type="PROSITE" id="PS50262">
    <property type="entry name" value="G_PROTEIN_RECEP_F1_2"/>
    <property type="match status" value="1"/>
</dbReference>
<evidence type="ECO:0000256" key="2">
    <source>
        <dbReference type="ARBA" id="ARBA00019090"/>
    </source>
</evidence>
<evidence type="ECO:0000256" key="17">
    <source>
        <dbReference type="SAM" id="MobiDB-lite"/>
    </source>
</evidence>
<dbReference type="GeneID" id="106179539"/>
<feature type="transmembrane region" description="Helical" evidence="18">
    <location>
        <begin position="187"/>
        <end position="207"/>
    </location>
</feature>
<dbReference type="InterPro" id="IPR000314">
    <property type="entry name" value="Gastrin_rcpt"/>
</dbReference>
<organism evidence="20 21">
    <name type="scientific">Lingula anatina</name>
    <name type="common">Brachiopod</name>
    <name type="synonym">Lingula unguis</name>
    <dbReference type="NCBI Taxonomy" id="7574"/>
    <lineage>
        <taxon>Eukaryota</taxon>
        <taxon>Metazoa</taxon>
        <taxon>Spiralia</taxon>
        <taxon>Lophotrochozoa</taxon>
        <taxon>Brachiopoda</taxon>
        <taxon>Linguliformea</taxon>
        <taxon>Lingulata</taxon>
        <taxon>Lingulida</taxon>
        <taxon>Linguloidea</taxon>
        <taxon>Lingulidae</taxon>
        <taxon>Lingula</taxon>
    </lineage>
</organism>
<evidence type="ECO:0000256" key="9">
    <source>
        <dbReference type="ARBA" id="ARBA00023157"/>
    </source>
</evidence>
<keyword evidence="13" id="KW-0449">Lipoprotein</keyword>
<dbReference type="InterPro" id="IPR009126">
    <property type="entry name" value="Cholcskin_rcpt"/>
</dbReference>
<keyword evidence="10 16" id="KW-0675">Receptor</keyword>
<comment type="function">
    <text evidence="14">Receptor for gastrin and cholecystokinin. The CCK-B receptors occur throughout the central nervous system where they modulate anxiety, analgesia, arousal, and neuroleptic activity. This receptor mediates its action by association with G proteins that activate a phosphatidylinositol-calcium second messenger system.</text>
</comment>
<evidence type="ECO:0000256" key="12">
    <source>
        <dbReference type="ARBA" id="ARBA00023224"/>
    </source>
</evidence>
<keyword evidence="9" id="KW-1015">Disulfide bond</keyword>
<evidence type="ECO:0000256" key="15">
    <source>
        <dbReference type="ARBA" id="ARBA00031093"/>
    </source>
</evidence>
<evidence type="ECO:0000256" key="4">
    <source>
        <dbReference type="ARBA" id="ARBA00022692"/>
    </source>
</evidence>
<dbReference type="PRINTS" id="PR01822">
    <property type="entry name" value="CCYSTOKININR"/>
</dbReference>
<evidence type="ECO:0000256" key="11">
    <source>
        <dbReference type="ARBA" id="ARBA00023180"/>
    </source>
</evidence>
<accession>A0A1S3K8V1</accession>
<comment type="subcellular location">
    <subcellularLocation>
        <location evidence="1">Cell membrane</location>
        <topology evidence="1">Multi-pass membrane protein</topology>
    </subcellularLocation>
</comment>
<sequence>MEFGKIENTSAYGMDLAWNYSGSHVAALNSLVDFSFPDGAVTQTVEMDGADNTGNETYNFTRSETSEIPGEILIPLYSLIFLLSVVGNGLVIATLVQNKRMRTVTNMFLLNLSISDLLLAVLCMPVTIIPTLLRDFIFGEVMCIMIRYLQAVSAAVSVFTLVAISLERYCAICRPLHSRSWQTLSHSYKTIAAVWSTALVIMIPIAVVHKYWTLPNGNHKCDEDWGELVDLRRAYTVFLDVVLLVLPLEVMLVAYGLIARTLWIGIKMEMQGQQELRQLGSNRDVIDDEVTTNGNTCSHKRMDFEHSAVRRSNAEKSLAAKKRVIRMLFVIVLEFFICWTPLYALYTWVDFDKASARKHLTAVCWSLIQLLSYVSACCNPITYCFMNKKFRHSFLAAFRCIRPKLPPQMKRGRDSDFGSPATERRGHVTSVRRHQHRFRVPYDPYGVTLPTLHCSHPHSERIRLEPIRHKCSTDFVATRHPDQHA</sequence>
<keyword evidence="20" id="KW-1185">Reference proteome</keyword>
<feature type="transmembrane region" description="Helical" evidence="18">
    <location>
        <begin position="145"/>
        <end position="166"/>
    </location>
</feature>
<reference evidence="21" key="1">
    <citation type="submission" date="2025-08" db="UniProtKB">
        <authorList>
            <consortium name="RefSeq"/>
        </authorList>
    </citation>
    <scope>IDENTIFICATION</scope>
    <source>
        <tissue evidence="21">Gonads</tissue>
    </source>
</reference>
<dbReference type="InterPro" id="IPR017452">
    <property type="entry name" value="GPCR_Rhodpsn_7TM"/>
</dbReference>
<evidence type="ECO:0000259" key="19">
    <source>
        <dbReference type="PROSITE" id="PS50262"/>
    </source>
</evidence>
<feature type="transmembrane region" description="Helical" evidence="18">
    <location>
        <begin position="72"/>
        <end position="96"/>
    </location>
</feature>
<feature type="compositionally biased region" description="Basic and acidic residues" evidence="17">
    <location>
        <begin position="411"/>
        <end position="426"/>
    </location>
</feature>